<evidence type="ECO:0000259" key="1">
    <source>
        <dbReference type="PROSITE" id="PS51022"/>
    </source>
</evidence>
<dbReference type="PROSITE" id="PS51022">
    <property type="entry name" value="L27"/>
    <property type="match status" value="1"/>
</dbReference>
<dbReference type="AlphaFoldDB" id="A0ABD0PF23"/>
<dbReference type="Gene3D" id="1.10.287.650">
    <property type="entry name" value="L27 domain"/>
    <property type="match status" value="1"/>
</dbReference>
<keyword evidence="3" id="KW-1185">Reference proteome</keyword>
<name>A0ABD0PF23_CIRMR</name>
<accession>A0ABD0PF23</accession>
<comment type="caution">
    <text evidence="2">The sequence shown here is derived from an EMBL/GenBank/DDBJ whole genome shotgun (WGS) entry which is preliminary data.</text>
</comment>
<proteinExistence type="predicted"/>
<dbReference type="Proteomes" id="UP001529510">
    <property type="component" value="Unassembled WGS sequence"/>
</dbReference>
<feature type="domain" description="L27" evidence="1">
    <location>
        <begin position="10"/>
        <end position="51"/>
    </location>
</feature>
<protein>
    <recommendedName>
        <fullName evidence="1">L27 domain-containing protein</fullName>
    </recommendedName>
</protein>
<organism evidence="2 3">
    <name type="scientific">Cirrhinus mrigala</name>
    <name type="common">Mrigala</name>
    <dbReference type="NCBI Taxonomy" id="683832"/>
    <lineage>
        <taxon>Eukaryota</taxon>
        <taxon>Metazoa</taxon>
        <taxon>Chordata</taxon>
        <taxon>Craniata</taxon>
        <taxon>Vertebrata</taxon>
        <taxon>Euteleostomi</taxon>
        <taxon>Actinopterygii</taxon>
        <taxon>Neopterygii</taxon>
        <taxon>Teleostei</taxon>
        <taxon>Ostariophysi</taxon>
        <taxon>Cypriniformes</taxon>
        <taxon>Cyprinidae</taxon>
        <taxon>Labeoninae</taxon>
        <taxon>Labeonini</taxon>
        <taxon>Cirrhinus</taxon>
    </lineage>
</organism>
<evidence type="ECO:0000313" key="2">
    <source>
        <dbReference type="EMBL" id="KAL0172658.1"/>
    </source>
</evidence>
<reference evidence="2 3" key="1">
    <citation type="submission" date="2024-05" db="EMBL/GenBank/DDBJ databases">
        <title>Genome sequencing and assembly of Indian major carp, Cirrhinus mrigala (Hamilton, 1822).</title>
        <authorList>
            <person name="Mohindra V."/>
            <person name="Chowdhury L.M."/>
            <person name="Lal K."/>
            <person name="Jena J.K."/>
        </authorList>
    </citation>
    <scope>NUCLEOTIDE SEQUENCE [LARGE SCALE GENOMIC DNA]</scope>
    <source>
        <strain evidence="2">CM1030</strain>
        <tissue evidence="2">Blood</tissue>
    </source>
</reference>
<dbReference type="InterPro" id="IPR004172">
    <property type="entry name" value="L27_dom"/>
</dbReference>
<feature type="non-terminal residue" evidence="2">
    <location>
        <position position="51"/>
    </location>
</feature>
<dbReference type="InterPro" id="IPR014775">
    <property type="entry name" value="L27_C"/>
</dbReference>
<dbReference type="Pfam" id="PF02828">
    <property type="entry name" value="L27"/>
    <property type="match status" value="1"/>
</dbReference>
<evidence type="ECO:0000313" key="3">
    <source>
        <dbReference type="Proteomes" id="UP001529510"/>
    </source>
</evidence>
<feature type="non-terminal residue" evidence="2">
    <location>
        <position position="1"/>
    </location>
</feature>
<dbReference type="InterPro" id="IPR036892">
    <property type="entry name" value="L27_dom_sf"/>
</dbReference>
<dbReference type="SUPFAM" id="SSF101288">
    <property type="entry name" value="L27 domain"/>
    <property type="match status" value="1"/>
</dbReference>
<gene>
    <name evidence="2" type="ORF">M9458_032969</name>
</gene>
<sequence>AHERLEDVKLEAVQSNNVELVSEILSDMSSLTTRDESAAELCKILKEPHFQ</sequence>
<dbReference type="EMBL" id="JAMKFB020000016">
    <property type="protein sequence ID" value="KAL0172658.1"/>
    <property type="molecule type" value="Genomic_DNA"/>
</dbReference>